<protein>
    <recommendedName>
        <fullName evidence="5">Filamentous hemagglutinin</fullName>
    </recommendedName>
</protein>
<evidence type="ECO:0000313" key="3">
    <source>
        <dbReference type="Proteomes" id="UP000509383"/>
    </source>
</evidence>
<evidence type="ECO:0000313" key="1">
    <source>
        <dbReference type="EMBL" id="BCG24195.1"/>
    </source>
</evidence>
<accession>A0A6J4E492</accession>
<dbReference type="RefSeq" id="WP_111264147.1">
    <property type="nucleotide sequence ID" value="NZ_AP023189.1"/>
</dbReference>
<reference evidence="1 3" key="1">
    <citation type="submission" date="2020-05" db="EMBL/GenBank/DDBJ databases">
        <title>Characterization of novel class B3 metallo-beta-lactamase from novel Pseudomonas species.</title>
        <authorList>
            <person name="Yamada K."/>
            <person name="Aoki K."/>
            <person name="Ishii Y."/>
        </authorList>
    </citation>
    <scope>NUCLEOTIDE SEQUENCE [LARGE SCALE GENOMIC DNA]</scope>
    <source>
        <strain evidence="1 3">TUM18999</strain>
        <strain evidence="2 4">TUM20286</strain>
    </source>
</reference>
<evidence type="ECO:0000313" key="2">
    <source>
        <dbReference type="EMBL" id="GJN55730.1"/>
    </source>
</evidence>
<dbReference type="KEGG" id="ptw:TUM18999_23860"/>
<name>A0A6J4E492_9PSED</name>
<dbReference type="Proteomes" id="UP000509383">
    <property type="component" value="Chromosome"/>
</dbReference>
<dbReference type="AlphaFoldDB" id="A0A6J4E492"/>
<keyword evidence="4" id="KW-1185">Reference proteome</keyword>
<dbReference type="EMBL" id="BQKM01000020">
    <property type="protein sequence ID" value="GJN55730.1"/>
    <property type="molecule type" value="Genomic_DNA"/>
</dbReference>
<organism evidence="1 3">
    <name type="scientific">Pseudomonas tohonis</name>
    <dbReference type="NCBI Taxonomy" id="2725477"/>
    <lineage>
        <taxon>Bacteria</taxon>
        <taxon>Pseudomonadati</taxon>
        <taxon>Pseudomonadota</taxon>
        <taxon>Gammaproteobacteria</taxon>
        <taxon>Pseudomonadales</taxon>
        <taxon>Pseudomonadaceae</taxon>
        <taxon>Pseudomonas</taxon>
    </lineage>
</organism>
<evidence type="ECO:0000313" key="4">
    <source>
        <dbReference type="Proteomes" id="UP001054892"/>
    </source>
</evidence>
<dbReference type="EMBL" id="AP023189">
    <property type="protein sequence ID" value="BCG24195.1"/>
    <property type="molecule type" value="Genomic_DNA"/>
</dbReference>
<evidence type="ECO:0008006" key="5">
    <source>
        <dbReference type="Google" id="ProtNLM"/>
    </source>
</evidence>
<dbReference type="Proteomes" id="UP001054892">
    <property type="component" value="Unassembled WGS sequence"/>
</dbReference>
<proteinExistence type="predicted"/>
<gene>
    <name evidence="1" type="ORF">TUM18999_23860</name>
    <name evidence="2" type="ORF">TUM20286_54820</name>
</gene>
<sequence>MPHIDIMSVVGSAVPEALRAQGHLACWFVMIDGQCKSGPYTTLDMACASKAIWELEMAKMAKRHKGFLAMAA</sequence>